<evidence type="ECO:0000256" key="5">
    <source>
        <dbReference type="ARBA" id="ARBA00022827"/>
    </source>
</evidence>
<comment type="catalytic activity">
    <reaction evidence="7 8">
        <text>dihydrourocanate + A = urocanate + AH2</text>
        <dbReference type="Rhea" id="RHEA:36059"/>
        <dbReference type="ChEBI" id="CHEBI:13193"/>
        <dbReference type="ChEBI" id="CHEBI:17499"/>
        <dbReference type="ChEBI" id="CHEBI:27247"/>
        <dbReference type="ChEBI" id="CHEBI:72991"/>
        <dbReference type="EC" id="1.3.99.33"/>
    </reaction>
</comment>
<keyword evidence="6 8" id="KW-0560">Oxidoreductase</keyword>
<accession>A0A0R1WQW7</accession>
<comment type="similarity">
    <text evidence="1 8">Belongs to the FAD-dependent oxidoreductase 2 family. FRD/SDH subfamily.</text>
</comment>
<dbReference type="AlphaFoldDB" id="A0A0R1WQW7"/>
<evidence type="ECO:0000256" key="1">
    <source>
        <dbReference type="ARBA" id="ARBA00008040"/>
    </source>
</evidence>
<keyword evidence="11" id="KW-1185">Reference proteome</keyword>
<dbReference type="SMART" id="SM00900">
    <property type="entry name" value="FMN_bind"/>
    <property type="match status" value="1"/>
</dbReference>
<dbReference type="InterPro" id="IPR003953">
    <property type="entry name" value="FAD-dep_OxRdtase_2_FAD-bd"/>
</dbReference>
<evidence type="ECO:0000256" key="7">
    <source>
        <dbReference type="ARBA" id="ARBA00049922"/>
    </source>
</evidence>
<sequence>MKLVGIVGSAKDNAPVRTLLKFMQKHFADQAEITLLETRDFPMFNESNDQSETELFQNAVTLIEESDGVIIATDEQNRTIPSALNSFIDWMSFNLHPFEQKPMMIIGASEDMNGAASAQIHLREIMDAPGLGPIVLGANEFVLGNAQDKFDANGDLIDQGTIDFLGSCLKNFIKFASIHAGIAVEENVEFEPGVYEVDAKGHNGDFKVKVTLSKDRIEDIDIDTKSETKGISEPAFERIPAQILAGQTLNVDVVSGASDTSNGILDSVATAIKQSGGDPDILKKRPKPDANAVALPQEYNVDVAIVGAGGAGLTAAASTLQANKTALVLEKFPSTGGNTVRAGGPVNAADPEWQKQFAALPGEADTLKAILDTDLNEIDVEYRDDFVKLQGQIKDYLDGKHDYLFDSSTWHEIQTYLGGKRVDLNGQEIHGNYDLVKTLTDNALDSVKWLADLGVEFDMSEVTMPVGAKWRRGHKPTEPLGFAFIRVLSEFVKNNGGQILTETRATKLLTDENGKVVGVKARNASGQEVIVHAKAVILAAGGFGANTKMVQKYNTYWEDIDDDIATTNSPAITGDGIELGTAVGADLVGMGFSQMMPVSDPVTGELFTGIQTPPANFIMVNQEGKRFVNEYEGRDVLAKAAIKNGSLFYLIADNEIKKTAYNTSEEKLEEQVKAGTLYKDDTLEGLAKQLNMDPSVLVDTINKYNSYVDADHDPEFGKNVFDLKVLHAPFYATPRKPAIHHTMGGLKIDTKAHVLDAQNQAIKGLYAAGEVAGGLHAGNRLGGNSLADIFTFGRIAAKTAIAESQSVELDATSGPSED</sequence>
<organism evidence="10 11">
    <name type="scientific">Ligilactobacillus hayakitensis DSM 18933 = JCM 14209</name>
    <dbReference type="NCBI Taxonomy" id="1423755"/>
    <lineage>
        <taxon>Bacteria</taxon>
        <taxon>Bacillati</taxon>
        <taxon>Bacillota</taxon>
        <taxon>Bacilli</taxon>
        <taxon>Lactobacillales</taxon>
        <taxon>Lactobacillaceae</taxon>
        <taxon>Ligilactobacillus</taxon>
    </lineage>
</organism>
<evidence type="ECO:0000313" key="11">
    <source>
        <dbReference type="Proteomes" id="UP000051054"/>
    </source>
</evidence>
<dbReference type="SUPFAM" id="SSF51905">
    <property type="entry name" value="FAD/NAD(P)-binding domain"/>
    <property type="match status" value="1"/>
</dbReference>
<feature type="domain" description="FMN-binding" evidence="9">
    <location>
        <begin position="201"/>
        <end position="275"/>
    </location>
</feature>
<dbReference type="NCBIfam" id="TIGR01813">
    <property type="entry name" value="flavo_cyto_c"/>
    <property type="match status" value="1"/>
</dbReference>
<dbReference type="Gene3D" id="3.40.50.360">
    <property type="match status" value="1"/>
</dbReference>
<dbReference type="STRING" id="1423755.FC40_GL001300"/>
<dbReference type="Pfam" id="PF04205">
    <property type="entry name" value="FMN_bind"/>
    <property type="match status" value="1"/>
</dbReference>
<comment type="cofactor">
    <cofactor evidence="8">
        <name>FAD</name>
        <dbReference type="ChEBI" id="CHEBI:57692"/>
    </cofactor>
    <text evidence="8">Binds 1 FAD per subunit.</text>
</comment>
<dbReference type="SUPFAM" id="SSF52218">
    <property type="entry name" value="Flavoproteins"/>
    <property type="match status" value="1"/>
</dbReference>
<dbReference type="EMBL" id="AZGD01000030">
    <property type="protein sequence ID" value="KRM19829.1"/>
    <property type="molecule type" value="Genomic_DNA"/>
</dbReference>
<reference evidence="10 11" key="1">
    <citation type="journal article" date="2015" name="Genome Announc.">
        <title>Expanding the biotechnology potential of lactobacilli through comparative genomics of 213 strains and associated genera.</title>
        <authorList>
            <person name="Sun Z."/>
            <person name="Harris H.M."/>
            <person name="McCann A."/>
            <person name="Guo C."/>
            <person name="Argimon S."/>
            <person name="Zhang W."/>
            <person name="Yang X."/>
            <person name="Jeffery I.B."/>
            <person name="Cooney J.C."/>
            <person name="Kagawa T.F."/>
            <person name="Liu W."/>
            <person name="Song Y."/>
            <person name="Salvetti E."/>
            <person name="Wrobel A."/>
            <person name="Rasinkangas P."/>
            <person name="Parkhill J."/>
            <person name="Rea M.C."/>
            <person name="O'Sullivan O."/>
            <person name="Ritari J."/>
            <person name="Douillard F.P."/>
            <person name="Paul Ross R."/>
            <person name="Yang R."/>
            <person name="Briner A.E."/>
            <person name="Felis G.E."/>
            <person name="de Vos W.M."/>
            <person name="Barrangou R."/>
            <person name="Klaenhammer T.R."/>
            <person name="Caufield P.W."/>
            <person name="Cui Y."/>
            <person name="Zhang H."/>
            <person name="O'Toole P.W."/>
        </authorList>
    </citation>
    <scope>NUCLEOTIDE SEQUENCE [LARGE SCALE GENOMIC DNA]</scope>
    <source>
        <strain evidence="10 11">DSM 18933</strain>
    </source>
</reference>
<dbReference type="InterPro" id="IPR010960">
    <property type="entry name" value="Flavocytochrome_c"/>
</dbReference>
<dbReference type="GO" id="GO:0033765">
    <property type="term" value="F:steroid dehydrogenase activity, acting on the CH-CH group of donors"/>
    <property type="evidence" value="ECO:0007669"/>
    <property type="project" value="UniProtKB-ARBA"/>
</dbReference>
<dbReference type="RefSeq" id="WP_056938326.1">
    <property type="nucleotide sequence ID" value="NZ_AZGD01000030.1"/>
</dbReference>
<evidence type="ECO:0000259" key="9">
    <source>
        <dbReference type="SMART" id="SM00900"/>
    </source>
</evidence>
<protein>
    <recommendedName>
        <fullName evidence="3 8">Urocanate reductase</fullName>
        <ecNumber evidence="2 8">1.3.99.33</ecNumber>
    </recommendedName>
</protein>
<evidence type="ECO:0000256" key="3">
    <source>
        <dbReference type="ARBA" id="ARBA00015872"/>
    </source>
</evidence>
<dbReference type="Gene3D" id="3.50.50.60">
    <property type="entry name" value="FAD/NAD(P)-binding domain"/>
    <property type="match status" value="2"/>
</dbReference>
<dbReference type="GO" id="GO:0010181">
    <property type="term" value="F:FMN binding"/>
    <property type="evidence" value="ECO:0007669"/>
    <property type="project" value="InterPro"/>
</dbReference>
<dbReference type="PANTHER" id="PTHR43400:SF7">
    <property type="entry name" value="FAD-DEPENDENT OXIDOREDUCTASE 2 FAD BINDING DOMAIN-CONTAINING PROTEIN"/>
    <property type="match status" value="1"/>
</dbReference>
<dbReference type="InterPro" id="IPR027477">
    <property type="entry name" value="Succ_DH/fumarate_Rdtase_cat_sf"/>
</dbReference>
<comment type="cofactor">
    <cofactor evidence="8">
        <name>FMN</name>
        <dbReference type="ChEBI" id="CHEBI:58210"/>
    </cofactor>
    <text evidence="8">Binds 1 or 2 FMN covalently per subunit.</text>
</comment>
<dbReference type="Pfam" id="PF03358">
    <property type="entry name" value="FMN_red"/>
    <property type="match status" value="1"/>
</dbReference>
<dbReference type="Gene3D" id="3.90.700.10">
    <property type="entry name" value="Succinate dehydrogenase/fumarate reductase flavoprotein, catalytic domain"/>
    <property type="match status" value="1"/>
</dbReference>
<evidence type="ECO:0000256" key="6">
    <source>
        <dbReference type="ARBA" id="ARBA00023002"/>
    </source>
</evidence>
<evidence type="ECO:0000256" key="2">
    <source>
        <dbReference type="ARBA" id="ARBA00013137"/>
    </source>
</evidence>
<name>A0A0R1WQW7_9LACO</name>
<dbReference type="Pfam" id="PF00890">
    <property type="entry name" value="FAD_binding_2"/>
    <property type="match status" value="2"/>
</dbReference>
<dbReference type="GO" id="GO:0016020">
    <property type="term" value="C:membrane"/>
    <property type="evidence" value="ECO:0007669"/>
    <property type="project" value="InterPro"/>
</dbReference>
<dbReference type="InterPro" id="IPR050315">
    <property type="entry name" value="FAD-oxidoreductase_2"/>
</dbReference>
<dbReference type="InterPro" id="IPR036188">
    <property type="entry name" value="FAD/NAD-bd_sf"/>
</dbReference>
<gene>
    <name evidence="10" type="ORF">FC40_GL001300</name>
</gene>
<dbReference type="InterPro" id="IPR029039">
    <property type="entry name" value="Flavoprotein-like_sf"/>
</dbReference>
<proteinExistence type="inferred from homology"/>
<evidence type="ECO:0000313" key="10">
    <source>
        <dbReference type="EMBL" id="KRM19829.1"/>
    </source>
</evidence>
<dbReference type="InterPro" id="IPR007329">
    <property type="entry name" value="FMN-bd"/>
</dbReference>
<dbReference type="Proteomes" id="UP000051054">
    <property type="component" value="Unassembled WGS sequence"/>
</dbReference>
<dbReference type="PATRIC" id="fig|1423755.3.peg.1377"/>
<dbReference type="PANTHER" id="PTHR43400">
    <property type="entry name" value="FUMARATE REDUCTASE"/>
    <property type="match status" value="1"/>
</dbReference>
<dbReference type="EC" id="1.3.99.33" evidence="2 8"/>
<dbReference type="InterPro" id="IPR005025">
    <property type="entry name" value="FMN_Rdtase-like_dom"/>
</dbReference>
<dbReference type="Gene3D" id="3.90.1010.20">
    <property type="match status" value="1"/>
</dbReference>
<keyword evidence="4 8" id="KW-0285">Flavoprotein</keyword>
<comment type="caution">
    <text evidence="10">The sequence shown here is derived from an EMBL/GenBank/DDBJ whole genome shotgun (WGS) entry which is preliminary data.</text>
</comment>
<keyword evidence="5 8" id="KW-0274">FAD</keyword>
<dbReference type="SUPFAM" id="SSF56425">
    <property type="entry name" value="Succinate dehydrogenase/fumarate reductase flavoprotein, catalytic domain"/>
    <property type="match status" value="1"/>
</dbReference>
<evidence type="ECO:0000256" key="4">
    <source>
        <dbReference type="ARBA" id="ARBA00022630"/>
    </source>
</evidence>
<dbReference type="eggNOG" id="COG1053">
    <property type="taxonomic scope" value="Bacteria"/>
</dbReference>
<evidence type="ECO:0000256" key="8">
    <source>
        <dbReference type="RuleBase" id="RU366062"/>
    </source>
</evidence>